<sequence>MSRSNPSGIPEDDIINPKLNVSCLDFLLIELVPLAQRITDQLHAREQALIEEFRRSKIFNNSNSNGSSTTSSTITTTQQSQSQSQPTGSLPTVPEITTTSDGAGSGKKTSSEAGAEASTTTTTTATGTAATSVISTSNIGGAPLLENSSTREAVFWRLDNLGYRVGQGLVERFSHTKPRPQTPLEAIKFICKDLWTILFRKQIDNLKTNHRGVFVLTDSRFQPISRMSVDRRAGPRAGEDALRRGQAYLYFPCGIIRGALQGLGIEVTVTAETTEIPVATFQIKMKGAKA</sequence>
<feature type="region of interest" description="Disordered" evidence="2">
    <location>
        <begin position="59"/>
        <end position="126"/>
    </location>
</feature>
<evidence type="ECO:0000256" key="2">
    <source>
        <dbReference type="SAM" id="MobiDB-lite"/>
    </source>
</evidence>
<dbReference type="GO" id="GO:0005801">
    <property type="term" value="C:cis-Golgi network"/>
    <property type="evidence" value="ECO:0007669"/>
    <property type="project" value="TreeGrafter"/>
</dbReference>
<organism evidence="3 5">
    <name type="scientific">Cercospora beticola</name>
    <name type="common">Sugarbeet leaf spot fungus</name>
    <dbReference type="NCBI Taxonomy" id="122368"/>
    <lineage>
        <taxon>Eukaryota</taxon>
        <taxon>Fungi</taxon>
        <taxon>Dikarya</taxon>
        <taxon>Ascomycota</taxon>
        <taxon>Pezizomycotina</taxon>
        <taxon>Dothideomycetes</taxon>
        <taxon>Dothideomycetidae</taxon>
        <taxon>Mycosphaerellales</taxon>
        <taxon>Mycosphaerellaceae</taxon>
        <taxon>Cercospora</taxon>
    </lineage>
</organism>
<dbReference type="SUPFAM" id="SSF111126">
    <property type="entry name" value="Ligand-binding domain in the NO signalling and Golgi transport"/>
    <property type="match status" value="1"/>
</dbReference>
<dbReference type="GO" id="GO:0030008">
    <property type="term" value="C:TRAPP complex"/>
    <property type="evidence" value="ECO:0007669"/>
    <property type="project" value="TreeGrafter"/>
</dbReference>
<feature type="compositionally biased region" description="Low complexity" evidence="2">
    <location>
        <begin position="111"/>
        <end position="126"/>
    </location>
</feature>
<dbReference type="InterPro" id="IPR007194">
    <property type="entry name" value="TRAPP_component"/>
</dbReference>
<dbReference type="PANTHER" id="PTHR12817">
    <property type="entry name" value="TRAFFICKING PROTEIN PARTICLE COMPLEX SUBUNIT 6B"/>
    <property type="match status" value="1"/>
</dbReference>
<proteinExistence type="inferred from homology"/>
<dbReference type="EMBL" id="LKMD01000106">
    <property type="protein sequence ID" value="PIA91418.1"/>
    <property type="molecule type" value="Genomic_DNA"/>
</dbReference>
<feature type="compositionally biased region" description="Low complexity" evidence="2">
    <location>
        <begin position="60"/>
        <end position="89"/>
    </location>
</feature>
<dbReference type="Proteomes" id="UP001302367">
    <property type="component" value="Chromosome 7"/>
</dbReference>
<reference evidence="4 6" key="2">
    <citation type="submission" date="2023-09" db="EMBL/GenBank/DDBJ databases">
        <title>Complete-Gapless Cercospora beticola genome.</title>
        <authorList>
            <person name="Wyatt N.A."/>
            <person name="Spanner R.E."/>
            <person name="Bolton M.D."/>
        </authorList>
    </citation>
    <scope>NUCLEOTIDE SEQUENCE [LARGE SCALE GENOMIC DNA]</scope>
    <source>
        <strain evidence="4">Cb09-40</strain>
    </source>
</reference>
<reference evidence="3 5" key="1">
    <citation type="submission" date="2015-10" db="EMBL/GenBank/DDBJ databases">
        <title>The cercosporin biosynthetic gene cluster was horizontally transferred to several fungal lineages and shown to be expanded in Cercospora beticola based on microsynteny with recipient genomes.</title>
        <authorList>
            <person name="De Jonge R."/>
            <person name="Ebert M.K."/>
            <person name="Suttle J.C."/>
            <person name="Jurick Ii W.M."/>
            <person name="Secor G.A."/>
            <person name="Thomma B.P."/>
            <person name="Van De Peer Y."/>
            <person name="Bolton M.D."/>
        </authorList>
    </citation>
    <scope>NUCLEOTIDE SEQUENCE [LARGE SCALE GENOMIC DNA]</scope>
    <source>
        <strain evidence="3 5">09-40</strain>
    </source>
</reference>
<dbReference type="InterPro" id="IPR037992">
    <property type="entry name" value="TRAPPC6/Trs33"/>
</dbReference>
<keyword evidence="6" id="KW-1185">Reference proteome</keyword>
<dbReference type="GO" id="GO:0006888">
    <property type="term" value="P:endoplasmic reticulum to Golgi vesicle-mediated transport"/>
    <property type="evidence" value="ECO:0007669"/>
    <property type="project" value="TreeGrafter"/>
</dbReference>
<comment type="similarity">
    <text evidence="1">Belongs to the TRAPP small subunits family. BET3 subfamily.</text>
</comment>
<dbReference type="Proteomes" id="UP000230605">
    <property type="component" value="Chromosome 7"/>
</dbReference>
<dbReference type="AlphaFoldDB" id="A0A2G5HFW0"/>
<name>A0A2G5HFW0_CERBT</name>
<evidence type="ECO:0000313" key="5">
    <source>
        <dbReference type="Proteomes" id="UP000230605"/>
    </source>
</evidence>
<dbReference type="OrthoDB" id="941624at2759"/>
<evidence type="ECO:0000313" key="4">
    <source>
        <dbReference type="EMBL" id="WPB06590.1"/>
    </source>
</evidence>
<dbReference type="GO" id="GO:0005802">
    <property type="term" value="C:trans-Golgi network"/>
    <property type="evidence" value="ECO:0007669"/>
    <property type="project" value="TreeGrafter"/>
</dbReference>
<evidence type="ECO:0000313" key="3">
    <source>
        <dbReference type="EMBL" id="PIA91418.1"/>
    </source>
</evidence>
<evidence type="ECO:0000313" key="6">
    <source>
        <dbReference type="Proteomes" id="UP001302367"/>
    </source>
</evidence>
<evidence type="ECO:0000256" key="1">
    <source>
        <dbReference type="ARBA" id="ARBA00006218"/>
    </source>
</evidence>
<dbReference type="EMBL" id="CP134190">
    <property type="protein sequence ID" value="WPB06590.1"/>
    <property type="molecule type" value="Genomic_DNA"/>
</dbReference>
<dbReference type="Pfam" id="PF04051">
    <property type="entry name" value="TRAPP"/>
    <property type="match status" value="1"/>
</dbReference>
<protein>
    <submittedName>
        <fullName evidence="3">Trafficking protein particle complex subunit 6B</fullName>
    </submittedName>
</protein>
<dbReference type="PANTHER" id="PTHR12817:SF0">
    <property type="entry name" value="GEO08327P1"/>
    <property type="match status" value="1"/>
</dbReference>
<dbReference type="Gene3D" id="3.30.1380.20">
    <property type="entry name" value="Trafficking protein particle complex subunit 3"/>
    <property type="match status" value="1"/>
</dbReference>
<accession>A0A2G5HFW0</accession>
<gene>
    <name evidence="3" type="ORF">CB0940_09125</name>
    <name evidence="4" type="ORF">RHO25_011247</name>
</gene>
<dbReference type="InterPro" id="IPR024096">
    <property type="entry name" value="NO_sig/Golgi_transp_ligand-bd"/>
</dbReference>
<dbReference type="CDD" id="cd14944">
    <property type="entry name" value="TRAPPC6A_Trs33"/>
    <property type="match status" value="1"/>
</dbReference>